<dbReference type="Pfam" id="PF00483">
    <property type="entry name" value="NTP_transferase"/>
    <property type="match status" value="1"/>
</dbReference>
<dbReference type="InterPro" id="IPR005835">
    <property type="entry name" value="NTP_transferase_dom"/>
</dbReference>
<sequence>MKGIILHGGNGTRLRPLTYTDVKQLLPIAGKPISEY</sequence>
<accession>T1C6L2</accession>
<dbReference type="Gene3D" id="3.90.550.10">
    <property type="entry name" value="Spore Coat Polysaccharide Biosynthesis Protein SpsA, Chain A"/>
    <property type="match status" value="1"/>
</dbReference>
<protein>
    <submittedName>
        <fullName evidence="2">Nucleotidyl transferase</fullName>
        <ecNumber evidence="2">2.-.-.-</ecNumber>
    </submittedName>
</protein>
<keyword evidence="2" id="KW-0808">Transferase</keyword>
<dbReference type="SUPFAM" id="SSF53448">
    <property type="entry name" value="Nucleotide-diphospho-sugar transferases"/>
    <property type="match status" value="1"/>
</dbReference>
<feature type="domain" description="Nucleotidyl transferase" evidence="1">
    <location>
        <begin position="2"/>
        <end position="36"/>
    </location>
</feature>
<dbReference type="GO" id="GO:0016740">
    <property type="term" value="F:transferase activity"/>
    <property type="evidence" value="ECO:0007669"/>
    <property type="project" value="UniProtKB-KW"/>
</dbReference>
<reference evidence="2" key="2">
    <citation type="journal article" date="2014" name="ISME J.">
        <title>Microbial stratification in low pH oxic and suboxic macroscopic growths along an acid mine drainage.</title>
        <authorList>
            <person name="Mendez-Garcia C."/>
            <person name="Mesa V."/>
            <person name="Sprenger R.R."/>
            <person name="Richter M."/>
            <person name="Diez M.S."/>
            <person name="Solano J."/>
            <person name="Bargiela R."/>
            <person name="Golyshina O.V."/>
            <person name="Manteca A."/>
            <person name="Ramos J.L."/>
            <person name="Gallego J.R."/>
            <person name="Llorente I."/>
            <person name="Martins Dos Santos V.A."/>
            <person name="Jensen O.N."/>
            <person name="Pelaez A.I."/>
            <person name="Sanchez J."/>
            <person name="Ferrer M."/>
        </authorList>
    </citation>
    <scope>NUCLEOTIDE SEQUENCE</scope>
</reference>
<evidence type="ECO:0000313" key="2">
    <source>
        <dbReference type="EMBL" id="EQD61740.1"/>
    </source>
</evidence>
<dbReference type="InterPro" id="IPR029044">
    <property type="entry name" value="Nucleotide-diphossugar_trans"/>
</dbReference>
<evidence type="ECO:0000259" key="1">
    <source>
        <dbReference type="Pfam" id="PF00483"/>
    </source>
</evidence>
<reference evidence="2" key="1">
    <citation type="submission" date="2013-08" db="EMBL/GenBank/DDBJ databases">
        <authorList>
            <person name="Mendez C."/>
            <person name="Richter M."/>
            <person name="Ferrer M."/>
            <person name="Sanchez J."/>
        </authorList>
    </citation>
    <scope>NUCLEOTIDE SEQUENCE</scope>
</reference>
<feature type="non-terminal residue" evidence="2">
    <location>
        <position position="36"/>
    </location>
</feature>
<comment type="caution">
    <text evidence="2">The sequence shown here is derived from an EMBL/GenBank/DDBJ whole genome shotgun (WGS) entry which is preliminary data.</text>
</comment>
<name>T1C6L2_9ZZZZ</name>
<dbReference type="AlphaFoldDB" id="T1C6L2"/>
<dbReference type="EC" id="2.-.-.-" evidence="2"/>
<dbReference type="EMBL" id="AUZZ01002093">
    <property type="protein sequence ID" value="EQD61740.1"/>
    <property type="molecule type" value="Genomic_DNA"/>
</dbReference>
<proteinExistence type="predicted"/>
<organism evidence="2">
    <name type="scientific">mine drainage metagenome</name>
    <dbReference type="NCBI Taxonomy" id="410659"/>
    <lineage>
        <taxon>unclassified sequences</taxon>
        <taxon>metagenomes</taxon>
        <taxon>ecological metagenomes</taxon>
    </lineage>
</organism>
<gene>
    <name evidence="2" type="ORF">B2A_03124</name>
</gene>